<gene>
    <name evidence="1" type="ORF">LNKW23_40230</name>
</gene>
<proteinExistence type="predicted"/>
<protein>
    <submittedName>
        <fullName evidence="1">Uncharacterized protein</fullName>
    </submittedName>
</protein>
<dbReference type="InterPro" id="IPR046247">
    <property type="entry name" value="DUF6280"/>
</dbReference>
<evidence type="ECO:0000313" key="1">
    <source>
        <dbReference type="EMBL" id="GMG84807.1"/>
    </source>
</evidence>
<reference evidence="1 2" key="1">
    <citation type="submission" date="2023-04" db="EMBL/GenBank/DDBJ databases">
        <title>Marinoamorphus aggregata gen. nov., sp. Nov., isolate from tissue of brittle star Ophioplocus japonicus.</title>
        <authorList>
            <person name="Kawano K."/>
            <person name="Sawayama S."/>
            <person name="Nakagawa S."/>
        </authorList>
    </citation>
    <scope>NUCLEOTIDE SEQUENCE [LARGE SCALE GENOMIC DNA]</scope>
    <source>
        <strain evidence="1 2">NKW23</strain>
    </source>
</reference>
<comment type="caution">
    <text evidence="1">The sequence shown here is derived from an EMBL/GenBank/DDBJ whole genome shotgun (WGS) entry which is preliminary data.</text>
</comment>
<sequence length="88" mass="9470">MPYDMNRDSLLEEQGKRAQKLFAAVVLAAIDDAILEEKKSGTGVSTIASWARSKDGKLILSAAGIEVCERTVENLMAFVARGIKTTVA</sequence>
<dbReference type="EMBL" id="BSYI01000043">
    <property type="protein sequence ID" value="GMG84807.1"/>
    <property type="molecule type" value="Genomic_DNA"/>
</dbReference>
<name>A0ABQ6LP77_9RHOB</name>
<keyword evidence="2" id="KW-1185">Reference proteome</keyword>
<evidence type="ECO:0000313" key="2">
    <source>
        <dbReference type="Proteomes" id="UP001239909"/>
    </source>
</evidence>
<dbReference type="Pfam" id="PF19796">
    <property type="entry name" value="DUF6280"/>
    <property type="match status" value="1"/>
</dbReference>
<dbReference type="Proteomes" id="UP001239909">
    <property type="component" value="Unassembled WGS sequence"/>
</dbReference>
<organism evidence="1 2">
    <name type="scientific">Paralimibaculum aggregatum</name>
    <dbReference type="NCBI Taxonomy" id="3036245"/>
    <lineage>
        <taxon>Bacteria</taxon>
        <taxon>Pseudomonadati</taxon>
        <taxon>Pseudomonadota</taxon>
        <taxon>Alphaproteobacteria</taxon>
        <taxon>Rhodobacterales</taxon>
        <taxon>Paracoccaceae</taxon>
        <taxon>Paralimibaculum</taxon>
    </lineage>
</organism>
<accession>A0ABQ6LP77</accession>